<dbReference type="InterPro" id="IPR005793">
    <property type="entry name" value="Formyl_trans_C"/>
</dbReference>
<dbReference type="EMBL" id="BMEX01000001">
    <property type="protein sequence ID" value="GGA33092.1"/>
    <property type="molecule type" value="Genomic_DNA"/>
</dbReference>
<dbReference type="SUPFAM" id="SSF53328">
    <property type="entry name" value="Formyltransferase"/>
    <property type="match status" value="1"/>
</dbReference>
<dbReference type="InterPro" id="IPR044135">
    <property type="entry name" value="Met-tRNA-FMT_C"/>
</dbReference>
<dbReference type="Gene3D" id="3.10.25.10">
    <property type="entry name" value="Formyl transferase, C-terminal domain"/>
    <property type="match status" value="1"/>
</dbReference>
<dbReference type="InterPro" id="IPR041711">
    <property type="entry name" value="Met-tRNA-FMT_N"/>
</dbReference>
<reference evidence="12" key="1">
    <citation type="journal article" date="2019" name="Int. J. Syst. Evol. Microbiol.">
        <title>The Global Catalogue of Microorganisms (GCM) 10K type strain sequencing project: providing services to taxonomists for standard genome sequencing and annotation.</title>
        <authorList>
            <consortium name="The Broad Institute Genomics Platform"/>
            <consortium name="The Broad Institute Genome Sequencing Center for Infectious Disease"/>
            <person name="Wu L."/>
            <person name="Ma J."/>
        </authorList>
    </citation>
    <scope>NUCLEOTIDE SEQUENCE [LARGE SCALE GENOMIC DNA]</scope>
    <source>
        <strain evidence="12">CGMCC 1.12404</strain>
    </source>
</reference>
<keyword evidence="6 8" id="KW-0648">Protein biosynthesis</keyword>
<comment type="caution">
    <text evidence="11">The sequence shown here is derived from an EMBL/GenBank/DDBJ whole genome shotgun (WGS) entry which is preliminary data.</text>
</comment>
<dbReference type="Proteomes" id="UP000617979">
    <property type="component" value="Unassembled WGS sequence"/>
</dbReference>
<dbReference type="PANTHER" id="PTHR11138">
    <property type="entry name" value="METHIONYL-TRNA FORMYLTRANSFERASE"/>
    <property type="match status" value="1"/>
</dbReference>
<keyword evidence="12" id="KW-1185">Reference proteome</keyword>
<comment type="catalytic activity">
    <reaction evidence="7 8">
        <text>L-methionyl-tRNA(fMet) + (6R)-10-formyltetrahydrofolate = N-formyl-L-methionyl-tRNA(fMet) + (6S)-5,6,7,8-tetrahydrofolate + H(+)</text>
        <dbReference type="Rhea" id="RHEA:24380"/>
        <dbReference type="Rhea" id="RHEA-COMP:9952"/>
        <dbReference type="Rhea" id="RHEA-COMP:9953"/>
        <dbReference type="ChEBI" id="CHEBI:15378"/>
        <dbReference type="ChEBI" id="CHEBI:57453"/>
        <dbReference type="ChEBI" id="CHEBI:78530"/>
        <dbReference type="ChEBI" id="CHEBI:78844"/>
        <dbReference type="ChEBI" id="CHEBI:195366"/>
        <dbReference type="EC" id="2.1.2.9"/>
    </reaction>
</comment>
<dbReference type="InterPro" id="IPR005794">
    <property type="entry name" value="Fmt"/>
</dbReference>
<dbReference type="Pfam" id="PF02911">
    <property type="entry name" value="Formyl_trans_C"/>
    <property type="match status" value="1"/>
</dbReference>
<evidence type="ECO:0000256" key="4">
    <source>
        <dbReference type="ARBA" id="ARBA00016014"/>
    </source>
</evidence>
<feature type="domain" description="Formyl transferase N-terminal" evidence="9">
    <location>
        <begin position="6"/>
        <end position="184"/>
    </location>
</feature>
<evidence type="ECO:0000313" key="12">
    <source>
        <dbReference type="Proteomes" id="UP000617979"/>
    </source>
</evidence>
<name>A0ABQ1FX56_9BACL</name>
<dbReference type="Pfam" id="PF00551">
    <property type="entry name" value="Formyl_trans_N"/>
    <property type="match status" value="1"/>
</dbReference>
<accession>A0ABQ1FX56</accession>
<evidence type="ECO:0000256" key="5">
    <source>
        <dbReference type="ARBA" id="ARBA00022679"/>
    </source>
</evidence>
<evidence type="ECO:0000256" key="6">
    <source>
        <dbReference type="ARBA" id="ARBA00022917"/>
    </source>
</evidence>
<evidence type="ECO:0000256" key="3">
    <source>
        <dbReference type="ARBA" id="ARBA00012261"/>
    </source>
</evidence>
<dbReference type="PROSITE" id="PS00373">
    <property type="entry name" value="GART"/>
    <property type="match status" value="1"/>
</dbReference>
<feature type="binding site" evidence="8">
    <location>
        <begin position="113"/>
        <end position="116"/>
    </location>
    <ligand>
        <name>(6S)-5,6,7,8-tetrahydrofolate</name>
        <dbReference type="ChEBI" id="CHEBI:57453"/>
    </ligand>
</feature>
<evidence type="ECO:0000256" key="1">
    <source>
        <dbReference type="ARBA" id="ARBA00002606"/>
    </source>
</evidence>
<dbReference type="InterPro" id="IPR036477">
    <property type="entry name" value="Formyl_transf_N_sf"/>
</dbReference>
<dbReference type="SUPFAM" id="SSF50486">
    <property type="entry name" value="FMT C-terminal domain-like"/>
    <property type="match status" value="1"/>
</dbReference>
<dbReference type="PANTHER" id="PTHR11138:SF5">
    <property type="entry name" value="METHIONYL-TRNA FORMYLTRANSFERASE, MITOCHONDRIAL"/>
    <property type="match status" value="1"/>
</dbReference>
<protein>
    <recommendedName>
        <fullName evidence="4 8">Methionyl-tRNA formyltransferase</fullName>
        <ecNumber evidence="3 8">2.1.2.9</ecNumber>
    </recommendedName>
</protein>
<sequence length="315" mass="34984">MASEVRIVFMGTPDFSVPSLQTLVAEGYRVVGVVTQPDRPRGRKQELTPPPVKEAAMELGLPVFQPDRLRNPENVRQLLEWKPDLIITAAYGQILPREILESPRYGCINVHASLLPKYRGGAPIHHALIQGERETGVTIMYMVEALDAGDLLASRSIPIKEEDDVGTLHDKLAQLGAQLLIETVPALLEGKVQPVPQDDNRATYAPNIRREDEQIDWNRSAQELVNQIRGLRPWPVAFTLWKGKPLKIWKAEPVSVRESAAPGTVLSQAEEGVIVATGEGGALRIQELQPAGKRRMIAEEFFRGRQMKPGEILGR</sequence>
<dbReference type="EC" id="2.1.2.9" evidence="3 8"/>
<dbReference type="NCBIfam" id="TIGR00460">
    <property type="entry name" value="fmt"/>
    <property type="match status" value="1"/>
</dbReference>
<dbReference type="Gene3D" id="3.40.50.170">
    <property type="entry name" value="Formyl transferase, N-terminal domain"/>
    <property type="match status" value="1"/>
</dbReference>
<evidence type="ECO:0000256" key="8">
    <source>
        <dbReference type="HAMAP-Rule" id="MF_00182"/>
    </source>
</evidence>
<feature type="domain" description="Formyl transferase C-terminal" evidence="10">
    <location>
        <begin position="207"/>
        <end position="305"/>
    </location>
</feature>
<gene>
    <name evidence="8 11" type="primary">fmt</name>
    <name evidence="11" type="ORF">GCM10007416_02250</name>
</gene>
<dbReference type="InterPro" id="IPR002376">
    <property type="entry name" value="Formyl_transf_N"/>
</dbReference>
<evidence type="ECO:0000259" key="10">
    <source>
        <dbReference type="Pfam" id="PF02911"/>
    </source>
</evidence>
<evidence type="ECO:0000256" key="7">
    <source>
        <dbReference type="ARBA" id="ARBA00048558"/>
    </source>
</evidence>
<keyword evidence="5 8" id="KW-0808">Transferase</keyword>
<dbReference type="CDD" id="cd08704">
    <property type="entry name" value="Met_tRNA_FMT_C"/>
    <property type="match status" value="1"/>
</dbReference>
<evidence type="ECO:0000259" key="9">
    <source>
        <dbReference type="Pfam" id="PF00551"/>
    </source>
</evidence>
<comment type="function">
    <text evidence="1 8">Attaches a formyl group to the free amino group of methionyl-tRNA(fMet). The formyl group appears to play a dual role in the initiator identity of N-formylmethionyl-tRNA by promoting its recognition by IF2 and preventing the misappropriation of this tRNA by the elongation apparatus.</text>
</comment>
<dbReference type="InterPro" id="IPR011034">
    <property type="entry name" value="Formyl_transferase-like_C_sf"/>
</dbReference>
<evidence type="ECO:0000313" key="11">
    <source>
        <dbReference type="EMBL" id="GGA33092.1"/>
    </source>
</evidence>
<dbReference type="InterPro" id="IPR001555">
    <property type="entry name" value="GART_AS"/>
</dbReference>
<organism evidence="11 12">
    <name type="scientific">Kroppenstedtia guangzhouensis</name>
    <dbReference type="NCBI Taxonomy" id="1274356"/>
    <lineage>
        <taxon>Bacteria</taxon>
        <taxon>Bacillati</taxon>
        <taxon>Bacillota</taxon>
        <taxon>Bacilli</taxon>
        <taxon>Bacillales</taxon>
        <taxon>Thermoactinomycetaceae</taxon>
        <taxon>Kroppenstedtia</taxon>
    </lineage>
</organism>
<comment type="similarity">
    <text evidence="2 8">Belongs to the Fmt family.</text>
</comment>
<dbReference type="InterPro" id="IPR037022">
    <property type="entry name" value="Formyl_trans_C_sf"/>
</dbReference>
<dbReference type="CDD" id="cd08646">
    <property type="entry name" value="FMT_core_Met-tRNA-FMT_N"/>
    <property type="match status" value="1"/>
</dbReference>
<dbReference type="HAMAP" id="MF_00182">
    <property type="entry name" value="Formyl_trans"/>
    <property type="match status" value="1"/>
</dbReference>
<proteinExistence type="inferred from homology"/>
<evidence type="ECO:0000256" key="2">
    <source>
        <dbReference type="ARBA" id="ARBA00010699"/>
    </source>
</evidence>
<dbReference type="RefSeq" id="WP_188428930.1">
    <property type="nucleotide sequence ID" value="NZ_BMEX01000001.1"/>
</dbReference>